<keyword evidence="3" id="KW-1185">Reference proteome</keyword>
<accession>A0A803PAD2</accession>
<reference evidence="2" key="2">
    <citation type="submission" date="2021-03" db="UniProtKB">
        <authorList>
            <consortium name="EnsemblPlants"/>
        </authorList>
    </citation>
    <scope>IDENTIFICATION</scope>
</reference>
<sequence>MWKWCNDMIHKERRCSLEDIYGDCMRRYSEVQSTHYSACVDIPSELGGEKPHQHMHFGGCCFRVDASVVEEQVDFAAVCISRSHSEELASAALLEDHLFAVKTGKVHSVMEGELQGINLALQMAVEYGAEMVRIETDSMAEANAFQAGCMPFCWDVYPLFYECLRLCKSFRKFEVLYIPREENLVADKLAQWARINCMDCKGRIGDIAPSLCSGLR</sequence>
<dbReference type="CDD" id="cd06222">
    <property type="entry name" value="RNase_H_like"/>
    <property type="match status" value="1"/>
</dbReference>
<reference evidence="2" key="1">
    <citation type="submission" date="2018-11" db="EMBL/GenBank/DDBJ databases">
        <authorList>
            <person name="Grassa J C."/>
        </authorList>
    </citation>
    <scope>NUCLEOTIDE SEQUENCE [LARGE SCALE GENOMIC DNA]</scope>
</reference>
<dbReference type="InterPro" id="IPR012337">
    <property type="entry name" value="RNaseH-like_sf"/>
</dbReference>
<protein>
    <recommendedName>
        <fullName evidence="1">RNase H type-1 domain-containing protein</fullName>
    </recommendedName>
</protein>
<proteinExistence type="predicted"/>
<dbReference type="InterPro" id="IPR002156">
    <property type="entry name" value="RNaseH_domain"/>
</dbReference>
<dbReference type="Pfam" id="PF13456">
    <property type="entry name" value="RVT_3"/>
    <property type="match status" value="1"/>
</dbReference>
<dbReference type="GO" id="GO:0003676">
    <property type="term" value="F:nucleic acid binding"/>
    <property type="evidence" value="ECO:0007669"/>
    <property type="project" value="InterPro"/>
</dbReference>
<feature type="domain" description="RNase H type-1" evidence="1">
    <location>
        <begin position="102"/>
        <end position="193"/>
    </location>
</feature>
<evidence type="ECO:0000313" key="2">
    <source>
        <dbReference type="EnsemblPlants" id="cds.evm.model.03.780"/>
    </source>
</evidence>
<dbReference type="EnsemblPlants" id="evm.model.03.780">
    <property type="protein sequence ID" value="cds.evm.model.03.780"/>
    <property type="gene ID" value="evm.TU.03.780"/>
</dbReference>
<evidence type="ECO:0000259" key="1">
    <source>
        <dbReference type="Pfam" id="PF13456"/>
    </source>
</evidence>
<dbReference type="SUPFAM" id="SSF53098">
    <property type="entry name" value="Ribonuclease H-like"/>
    <property type="match status" value="1"/>
</dbReference>
<dbReference type="Gramene" id="evm.model.03.780">
    <property type="protein sequence ID" value="cds.evm.model.03.780"/>
    <property type="gene ID" value="evm.TU.03.780"/>
</dbReference>
<dbReference type="AlphaFoldDB" id="A0A803PAD2"/>
<name>A0A803PAD2_CANSA</name>
<dbReference type="Proteomes" id="UP000596661">
    <property type="component" value="Chromosome 3"/>
</dbReference>
<dbReference type="PANTHER" id="PTHR47723:SF23">
    <property type="entry name" value="REVERSE TRANSCRIPTASE-LIKE PROTEIN"/>
    <property type="match status" value="1"/>
</dbReference>
<dbReference type="PANTHER" id="PTHR47723">
    <property type="entry name" value="OS05G0353850 PROTEIN"/>
    <property type="match status" value="1"/>
</dbReference>
<dbReference type="Gene3D" id="3.30.420.10">
    <property type="entry name" value="Ribonuclease H-like superfamily/Ribonuclease H"/>
    <property type="match status" value="1"/>
</dbReference>
<dbReference type="InterPro" id="IPR053151">
    <property type="entry name" value="RNase_H-like"/>
</dbReference>
<organism evidence="2 3">
    <name type="scientific">Cannabis sativa</name>
    <name type="common">Hemp</name>
    <name type="synonym">Marijuana</name>
    <dbReference type="NCBI Taxonomy" id="3483"/>
    <lineage>
        <taxon>Eukaryota</taxon>
        <taxon>Viridiplantae</taxon>
        <taxon>Streptophyta</taxon>
        <taxon>Embryophyta</taxon>
        <taxon>Tracheophyta</taxon>
        <taxon>Spermatophyta</taxon>
        <taxon>Magnoliopsida</taxon>
        <taxon>eudicotyledons</taxon>
        <taxon>Gunneridae</taxon>
        <taxon>Pentapetalae</taxon>
        <taxon>rosids</taxon>
        <taxon>fabids</taxon>
        <taxon>Rosales</taxon>
        <taxon>Cannabaceae</taxon>
        <taxon>Cannabis</taxon>
    </lineage>
</organism>
<evidence type="ECO:0000313" key="3">
    <source>
        <dbReference type="Proteomes" id="UP000596661"/>
    </source>
</evidence>
<dbReference type="EMBL" id="UZAU01000267">
    <property type="status" value="NOT_ANNOTATED_CDS"/>
    <property type="molecule type" value="Genomic_DNA"/>
</dbReference>
<dbReference type="GO" id="GO:0004523">
    <property type="term" value="F:RNA-DNA hybrid ribonuclease activity"/>
    <property type="evidence" value="ECO:0007669"/>
    <property type="project" value="InterPro"/>
</dbReference>
<dbReference type="InterPro" id="IPR036397">
    <property type="entry name" value="RNaseH_sf"/>
</dbReference>
<dbReference type="InterPro" id="IPR044730">
    <property type="entry name" value="RNase_H-like_dom_plant"/>
</dbReference>